<reference evidence="1" key="1">
    <citation type="submission" date="2021-03" db="EMBL/GenBank/DDBJ databases">
        <authorList>
            <person name="Tran Van P."/>
        </authorList>
    </citation>
    <scope>NUCLEOTIDE SEQUENCE</scope>
</reference>
<organism evidence="1 2">
    <name type="scientific">Timema podura</name>
    <name type="common">Walking stick</name>
    <dbReference type="NCBI Taxonomy" id="61482"/>
    <lineage>
        <taxon>Eukaryota</taxon>
        <taxon>Metazoa</taxon>
        <taxon>Ecdysozoa</taxon>
        <taxon>Arthropoda</taxon>
        <taxon>Hexapoda</taxon>
        <taxon>Insecta</taxon>
        <taxon>Pterygota</taxon>
        <taxon>Neoptera</taxon>
        <taxon>Polyneoptera</taxon>
        <taxon>Phasmatodea</taxon>
        <taxon>Timematodea</taxon>
        <taxon>Timematoidea</taxon>
        <taxon>Timematidae</taxon>
        <taxon>Timema</taxon>
    </lineage>
</organism>
<dbReference type="EMBL" id="CAJPIN010004679">
    <property type="protein sequence ID" value="CAG2056975.1"/>
    <property type="molecule type" value="Genomic_DNA"/>
</dbReference>
<name>A0ABN7NV62_TIMPD</name>
<evidence type="ECO:0008006" key="3">
    <source>
        <dbReference type="Google" id="ProtNLM"/>
    </source>
</evidence>
<comment type="caution">
    <text evidence="1">The sequence shown here is derived from an EMBL/GenBank/DDBJ whole genome shotgun (WGS) entry which is preliminary data.</text>
</comment>
<evidence type="ECO:0000313" key="2">
    <source>
        <dbReference type="Proteomes" id="UP001153148"/>
    </source>
</evidence>
<gene>
    <name evidence="1" type="ORF">TPAB3V08_LOCUS3958</name>
</gene>
<dbReference type="Gene3D" id="3.40.800.10">
    <property type="entry name" value="Ureohydrolase domain"/>
    <property type="match status" value="1"/>
</dbReference>
<proteinExistence type="predicted"/>
<evidence type="ECO:0000313" key="1">
    <source>
        <dbReference type="EMBL" id="CAG2056975.1"/>
    </source>
</evidence>
<sequence>MIFNRALIYFNSSFEATFSKSKIVKRAFHGELFSRNHADRKYGIVGVPFGKGQLKSGVGNAPEAIRSQKLLTDLHRMGYDVKDYGDDNVSSG</sequence>
<protein>
    <recommendedName>
        <fullName evidence="3">Arginase</fullName>
    </recommendedName>
</protein>
<keyword evidence="2" id="KW-1185">Reference proteome</keyword>
<accession>A0ABN7NV62</accession>
<dbReference type="InterPro" id="IPR023696">
    <property type="entry name" value="Ureohydrolase_dom_sf"/>
</dbReference>
<dbReference type="SUPFAM" id="SSF52768">
    <property type="entry name" value="Arginase/deacetylase"/>
    <property type="match status" value="1"/>
</dbReference>
<dbReference type="Proteomes" id="UP001153148">
    <property type="component" value="Unassembled WGS sequence"/>
</dbReference>